<accession>A0A7S2BDW8</accession>
<dbReference type="AlphaFoldDB" id="A0A7S2BDW8"/>
<keyword evidence="2" id="KW-0732">Signal</keyword>
<feature type="region of interest" description="Disordered" evidence="1">
    <location>
        <begin position="258"/>
        <end position="286"/>
    </location>
</feature>
<gene>
    <name evidence="3" type="ORF">FPAR1323_LOCUS3543</name>
</gene>
<dbReference type="Pfam" id="PF06549">
    <property type="entry name" value="DUF1118"/>
    <property type="match status" value="1"/>
</dbReference>
<name>A0A7S2BDW8_9STRA</name>
<feature type="chain" id="PRO_5031270701" evidence="2">
    <location>
        <begin position="18"/>
        <end position="286"/>
    </location>
</feature>
<sequence length="286" mass="29418">MKLTAVIVALCATSASAYTSSFMGTQSAMRVNVGRSNLRMETFGFEFAEDAAAVALGEDSKLLGERRLKEQFIPEQQPRSLLTDDYPILERVGELSLLTRTAEAGILSALEEKGLTLGQLEALLPVIEKLGVLKLVQNPILYNLVLPLLIEPAPLLLGPLSGAIKAPATLWTGIAAICLALEAQGVVNDGSVSIPLLIPVVLFGGLGQLAAGNVGLPDVSNVPSPTFSAPSAPSLPSGSAPALPSFSAPALPSFSAPVPQGGGEVQTVSFDASGKRGGGGNKGLRI</sequence>
<evidence type="ECO:0000313" key="3">
    <source>
        <dbReference type="EMBL" id="CAD9394116.1"/>
    </source>
</evidence>
<evidence type="ECO:0000256" key="2">
    <source>
        <dbReference type="SAM" id="SignalP"/>
    </source>
</evidence>
<feature type="signal peptide" evidence="2">
    <location>
        <begin position="1"/>
        <end position="17"/>
    </location>
</feature>
<organism evidence="3">
    <name type="scientific">Florenciella parvula</name>
    <dbReference type="NCBI Taxonomy" id="236787"/>
    <lineage>
        <taxon>Eukaryota</taxon>
        <taxon>Sar</taxon>
        <taxon>Stramenopiles</taxon>
        <taxon>Ochrophyta</taxon>
        <taxon>Dictyochophyceae</taxon>
        <taxon>Florenciellales</taxon>
        <taxon>Florenciella</taxon>
    </lineage>
</organism>
<protein>
    <submittedName>
        <fullName evidence="3">Uncharacterized protein</fullName>
    </submittedName>
</protein>
<proteinExistence type="predicted"/>
<dbReference type="InterPro" id="IPR009500">
    <property type="entry name" value="DUF1118"/>
</dbReference>
<feature type="compositionally biased region" description="Gly residues" evidence="1">
    <location>
        <begin position="275"/>
        <end position="286"/>
    </location>
</feature>
<dbReference type="EMBL" id="HBGT01006511">
    <property type="protein sequence ID" value="CAD9394116.1"/>
    <property type="molecule type" value="Transcribed_RNA"/>
</dbReference>
<reference evidence="3" key="1">
    <citation type="submission" date="2021-01" db="EMBL/GenBank/DDBJ databases">
        <authorList>
            <person name="Corre E."/>
            <person name="Pelletier E."/>
            <person name="Niang G."/>
            <person name="Scheremetjew M."/>
            <person name="Finn R."/>
            <person name="Kale V."/>
            <person name="Holt S."/>
            <person name="Cochrane G."/>
            <person name="Meng A."/>
            <person name="Brown T."/>
            <person name="Cohen L."/>
        </authorList>
    </citation>
    <scope>NUCLEOTIDE SEQUENCE</scope>
    <source>
        <strain evidence="3">RCC1693</strain>
    </source>
</reference>
<evidence type="ECO:0000256" key="1">
    <source>
        <dbReference type="SAM" id="MobiDB-lite"/>
    </source>
</evidence>